<sequence length="76" mass="8521">MTSITLNLPDELVEKVKQAGLLESYHVENMFKQALLAHEDQKLMAIRQALIDGEQSGEAKAFDVNAFKHKMIAKHG</sequence>
<evidence type="ECO:0000313" key="2">
    <source>
        <dbReference type="Proteomes" id="UP000219042"/>
    </source>
</evidence>
<organism evidence="1 2">
    <name type="scientific">Acinetobacter puyangensis</name>
    <dbReference type="NCBI Taxonomy" id="1096779"/>
    <lineage>
        <taxon>Bacteria</taxon>
        <taxon>Pseudomonadati</taxon>
        <taxon>Pseudomonadota</taxon>
        <taxon>Gammaproteobacteria</taxon>
        <taxon>Moraxellales</taxon>
        <taxon>Moraxellaceae</taxon>
        <taxon>Acinetobacter</taxon>
    </lineage>
</organism>
<dbReference type="Pfam" id="PF03693">
    <property type="entry name" value="ParD_antitoxin"/>
    <property type="match status" value="1"/>
</dbReference>
<dbReference type="Gene3D" id="6.10.10.120">
    <property type="entry name" value="Antitoxin ParD1-like"/>
    <property type="match status" value="1"/>
</dbReference>
<accession>A0A240E9W3</accession>
<dbReference type="RefSeq" id="WP_171294033.1">
    <property type="nucleotide sequence ID" value="NZ_BAABHT010000005.1"/>
</dbReference>
<gene>
    <name evidence="1" type="ORF">SAMN05421731_10548</name>
</gene>
<dbReference type="InterPro" id="IPR038296">
    <property type="entry name" value="ParD_sf"/>
</dbReference>
<dbReference type="AlphaFoldDB" id="A0A240E9W3"/>
<reference evidence="2" key="1">
    <citation type="submission" date="2016-09" db="EMBL/GenBank/DDBJ databases">
        <authorList>
            <person name="Varghese N."/>
            <person name="Submissions S."/>
        </authorList>
    </citation>
    <scope>NUCLEOTIDE SEQUENCE [LARGE SCALE GENOMIC DNA]</scope>
    <source>
        <strain evidence="2">ANC 4466</strain>
    </source>
</reference>
<dbReference type="InterPro" id="IPR022789">
    <property type="entry name" value="ParD"/>
</dbReference>
<dbReference type="Proteomes" id="UP000219042">
    <property type="component" value="Unassembled WGS sequence"/>
</dbReference>
<dbReference type="EMBL" id="OANT01000005">
    <property type="protein sequence ID" value="SNX45494.1"/>
    <property type="molecule type" value="Genomic_DNA"/>
</dbReference>
<evidence type="ECO:0000313" key="1">
    <source>
        <dbReference type="EMBL" id="SNX45494.1"/>
    </source>
</evidence>
<proteinExistence type="predicted"/>
<name>A0A240E9W3_9GAMM</name>
<keyword evidence="2" id="KW-1185">Reference proteome</keyword>
<protein>
    <submittedName>
        <fullName evidence="1">Antitoxin ParD1/3/4</fullName>
    </submittedName>
</protein>